<evidence type="ECO:0000313" key="2">
    <source>
        <dbReference type="Proteomes" id="UP000276133"/>
    </source>
</evidence>
<protein>
    <submittedName>
        <fullName evidence="1">Uncharacterized protein</fullName>
    </submittedName>
</protein>
<keyword evidence="2" id="KW-1185">Reference proteome</keyword>
<dbReference type="Proteomes" id="UP000276133">
    <property type="component" value="Unassembled WGS sequence"/>
</dbReference>
<comment type="caution">
    <text evidence="1">The sequence shown here is derived from an EMBL/GenBank/DDBJ whole genome shotgun (WGS) entry which is preliminary data.</text>
</comment>
<sequence>MNQWQIEKLLVMSCQFNEMNLPNQLYYFSILARMTDLIQRIFKISLNINYILTIVEKLRSEMQK</sequence>
<name>A0A3M7PE36_BRAPC</name>
<accession>A0A3M7PE36</accession>
<evidence type="ECO:0000313" key="1">
    <source>
        <dbReference type="EMBL" id="RMZ97249.1"/>
    </source>
</evidence>
<dbReference type="AlphaFoldDB" id="A0A3M7PE36"/>
<organism evidence="1 2">
    <name type="scientific">Brachionus plicatilis</name>
    <name type="common">Marine rotifer</name>
    <name type="synonym">Brachionus muelleri</name>
    <dbReference type="NCBI Taxonomy" id="10195"/>
    <lineage>
        <taxon>Eukaryota</taxon>
        <taxon>Metazoa</taxon>
        <taxon>Spiralia</taxon>
        <taxon>Gnathifera</taxon>
        <taxon>Rotifera</taxon>
        <taxon>Eurotatoria</taxon>
        <taxon>Monogononta</taxon>
        <taxon>Pseudotrocha</taxon>
        <taxon>Ploima</taxon>
        <taxon>Brachionidae</taxon>
        <taxon>Brachionus</taxon>
    </lineage>
</organism>
<proteinExistence type="predicted"/>
<dbReference type="EMBL" id="REGN01011535">
    <property type="protein sequence ID" value="RMZ97249.1"/>
    <property type="molecule type" value="Genomic_DNA"/>
</dbReference>
<gene>
    <name evidence="1" type="ORF">BpHYR1_019436</name>
</gene>
<reference evidence="1 2" key="1">
    <citation type="journal article" date="2018" name="Sci. Rep.">
        <title>Genomic signatures of local adaptation to the degree of environmental predictability in rotifers.</title>
        <authorList>
            <person name="Franch-Gras L."/>
            <person name="Hahn C."/>
            <person name="Garcia-Roger E.M."/>
            <person name="Carmona M.J."/>
            <person name="Serra M."/>
            <person name="Gomez A."/>
        </authorList>
    </citation>
    <scope>NUCLEOTIDE SEQUENCE [LARGE SCALE GENOMIC DNA]</scope>
    <source>
        <strain evidence="1">HYR1</strain>
    </source>
</reference>